<name>A0A1T4JRZ9_9BACT</name>
<accession>A0A1T4JRZ9</accession>
<evidence type="ECO:0000313" key="1">
    <source>
        <dbReference type="EMBL" id="SJZ32913.1"/>
    </source>
</evidence>
<dbReference type="Proteomes" id="UP000190888">
    <property type="component" value="Unassembled WGS sequence"/>
</dbReference>
<proteinExistence type="predicted"/>
<evidence type="ECO:0000313" key="2">
    <source>
        <dbReference type="Proteomes" id="UP000190888"/>
    </source>
</evidence>
<keyword evidence="2" id="KW-1185">Reference proteome</keyword>
<dbReference type="EMBL" id="FUWH01000001">
    <property type="protein sequence ID" value="SJZ32913.1"/>
    <property type="molecule type" value="Genomic_DNA"/>
</dbReference>
<dbReference type="RefSeq" id="WP_078829483.1">
    <property type="nucleotide sequence ID" value="NZ_FUWH01000001.1"/>
</dbReference>
<sequence>MDILIQQNQLEKLLGSSLASAQVTDRVLSEQINLINRELEQSKIAPEDYQSKLGFKIAGFLISSYDKVILTDDEKIIGIRDGATTELFDATDTKIHFDLD</sequence>
<protein>
    <submittedName>
        <fullName evidence="1">Uncharacterized protein</fullName>
    </submittedName>
</protein>
<dbReference type="STRING" id="413434.SAMN04488132_101124"/>
<organism evidence="1 2">
    <name type="scientific">Sediminibacterium ginsengisoli</name>
    <dbReference type="NCBI Taxonomy" id="413434"/>
    <lineage>
        <taxon>Bacteria</taxon>
        <taxon>Pseudomonadati</taxon>
        <taxon>Bacteroidota</taxon>
        <taxon>Chitinophagia</taxon>
        <taxon>Chitinophagales</taxon>
        <taxon>Chitinophagaceae</taxon>
        <taxon>Sediminibacterium</taxon>
    </lineage>
</organism>
<gene>
    <name evidence="1" type="ORF">SAMN04488132_101124</name>
</gene>
<reference evidence="1 2" key="1">
    <citation type="submission" date="2017-02" db="EMBL/GenBank/DDBJ databases">
        <authorList>
            <person name="Peterson S.W."/>
        </authorList>
    </citation>
    <scope>NUCLEOTIDE SEQUENCE [LARGE SCALE GENOMIC DNA]</scope>
    <source>
        <strain evidence="1 2">DSM 22335</strain>
    </source>
</reference>
<dbReference type="AlphaFoldDB" id="A0A1T4JRZ9"/>